<dbReference type="EMBL" id="CACVBR010000001">
    <property type="protein sequence ID" value="CAA7193743.1"/>
    <property type="molecule type" value="Genomic_DNA"/>
</dbReference>
<gene>
    <name evidence="7" type="primary">nreC_1</name>
    <name evidence="7" type="ORF">CHRY9293_00155</name>
</gene>
<dbReference type="GO" id="GO:0003677">
    <property type="term" value="F:DNA binding"/>
    <property type="evidence" value="ECO:0007669"/>
    <property type="project" value="UniProtKB-KW"/>
</dbReference>
<dbReference type="Gene3D" id="3.40.50.2300">
    <property type="match status" value="1"/>
</dbReference>
<dbReference type="InterPro" id="IPR000792">
    <property type="entry name" value="Tscrpt_reg_LuxR_C"/>
</dbReference>
<dbReference type="PANTHER" id="PTHR43214">
    <property type="entry name" value="TWO-COMPONENT RESPONSE REGULATOR"/>
    <property type="match status" value="1"/>
</dbReference>
<evidence type="ECO:0000256" key="4">
    <source>
        <dbReference type="PROSITE-ProRule" id="PRU00169"/>
    </source>
</evidence>
<evidence type="ECO:0000259" key="5">
    <source>
        <dbReference type="PROSITE" id="PS50043"/>
    </source>
</evidence>
<feature type="modified residue" description="4-aspartylphosphate" evidence="4">
    <location>
        <position position="52"/>
    </location>
</feature>
<dbReference type="PROSITE" id="PS50043">
    <property type="entry name" value="HTH_LUXR_2"/>
    <property type="match status" value="1"/>
</dbReference>
<dbReference type="SUPFAM" id="SSF52172">
    <property type="entry name" value="CheY-like"/>
    <property type="match status" value="1"/>
</dbReference>
<keyword evidence="4" id="KW-0597">Phosphoprotein</keyword>
<dbReference type="InterPro" id="IPR001789">
    <property type="entry name" value="Sig_transdc_resp-reg_receiver"/>
</dbReference>
<dbReference type="Pfam" id="PF00196">
    <property type="entry name" value="GerE"/>
    <property type="match status" value="1"/>
</dbReference>
<dbReference type="Pfam" id="PF00072">
    <property type="entry name" value="Response_reg"/>
    <property type="match status" value="1"/>
</dbReference>
<keyword evidence="8" id="KW-1185">Reference proteome</keyword>
<dbReference type="InterPro" id="IPR036388">
    <property type="entry name" value="WH-like_DNA-bd_sf"/>
</dbReference>
<keyword evidence="3" id="KW-0804">Transcription</keyword>
<evidence type="ECO:0000256" key="2">
    <source>
        <dbReference type="ARBA" id="ARBA00023125"/>
    </source>
</evidence>
<sequence>MVLIADEHCVSMEGMTFILKSMSQDIVIDRAYNKEELMKLVEKKEYILLILDIALLGDVYDSPVKKIKERSSNLKIMIFTACKEDVMLRYLYEGAEAFVYKSDEESEIRTALASIFTRGYYYQQELLYDLIHKNQLKSFSRVGLEILSEREKQVYCYLLKGSGPLEIANALGLHQSTVSIYKKRLFKKLNVHSLVDLIEYNNGKKVFLPYCKG</sequence>
<dbReference type="GO" id="GO:0000160">
    <property type="term" value="P:phosphorelay signal transduction system"/>
    <property type="evidence" value="ECO:0007669"/>
    <property type="project" value="InterPro"/>
</dbReference>
<dbReference type="SUPFAM" id="SSF46894">
    <property type="entry name" value="C-terminal effector domain of the bipartite response regulators"/>
    <property type="match status" value="1"/>
</dbReference>
<keyword evidence="1" id="KW-0805">Transcription regulation</keyword>
<feature type="domain" description="Response regulatory" evidence="6">
    <location>
        <begin position="1"/>
        <end position="116"/>
    </location>
</feature>
<proteinExistence type="predicted"/>
<dbReference type="GO" id="GO:0006355">
    <property type="term" value="P:regulation of DNA-templated transcription"/>
    <property type="evidence" value="ECO:0007669"/>
    <property type="project" value="InterPro"/>
</dbReference>
<dbReference type="InterPro" id="IPR039420">
    <property type="entry name" value="WalR-like"/>
</dbReference>
<dbReference type="InterPro" id="IPR011006">
    <property type="entry name" value="CheY-like_superfamily"/>
</dbReference>
<organism evidence="7 8">
    <name type="scientific">Chryseobacterium potabilaquae</name>
    <dbReference type="NCBI Taxonomy" id="2675057"/>
    <lineage>
        <taxon>Bacteria</taxon>
        <taxon>Pseudomonadati</taxon>
        <taxon>Bacteroidota</taxon>
        <taxon>Flavobacteriia</taxon>
        <taxon>Flavobacteriales</taxon>
        <taxon>Weeksellaceae</taxon>
        <taxon>Chryseobacterium group</taxon>
        <taxon>Chryseobacterium</taxon>
    </lineage>
</organism>
<dbReference type="AlphaFoldDB" id="A0A6N4X1Q8"/>
<reference evidence="7 8" key="1">
    <citation type="submission" date="2020-01" db="EMBL/GenBank/DDBJ databases">
        <authorList>
            <person name="Rodrigo-Torres L."/>
            <person name="Arahal R. D."/>
            <person name="Lucena T."/>
        </authorList>
    </citation>
    <scope>NUCLEOTIDE SEQUENCE [LARGE SCALE GENOMIC DNA]</scope>
    <source>
        <strain evidence="7 8">CECT 9293</strain>
    </source>
</reference>
<evidence type="ECO:0000256" key="1">
    <source>
        <dbReference type="ARBA" id="ARBA00023015"/>
    </source>
</evidence>
<dbReference type="Proteomes" id="UP000445144">
    <property type="component" value="Unassembled WGS sequence"/>
</dbReference>
<accession>A0A6N4X1Q8</accession>
<name>A0A6N4X1Q8_9FLAO</name>
<feature type="domain" description="HTH luxR-type" evidence="5">
    <location>
        <begin position="140"/>
        <end position="205"/>
    </location>
</feature>
<dbReference type="PRINTS" id="PR00038">
    <property type="entry name" value="HTHLUXR"/>
</dbReference>
<dbReference type="InterPro" id="IPR016032">
    <property type="entry name" value="Sig_transdc_resp-reg_C-effctor"/>
</dbReference>
<dbReference type="PANTHER" id="PTHR43214:SF41">
    <property type="entry name" value="NITRATE_NITRITE RESPONSE REGULATOR PROTEIN NARP"/>
    <property type="match status" value="1"/>
</dbReference>
<dbReference type="Gene3D" id="1.10.10.10">
    <property type="entry name" value="Winged helix-like DNA-binding domain superfamily/Winged helix DNA-binding domain"/>
    <property type="match status" value="1"/>
</dbReference>
<keyword evidence="2" id="KW-0238">DNA-binding</keyword>
<dbReference type="PROSITE" id="PS50110">
    <property type="entry name" value="RESPONSE_REGULATORY"/>
    <property type="match status" value="1"/>
</dbReference>
<dbReference type="SMART" id="SM00421">
    <property type="entry name" value="HTH_LUXR"/>
    <property type="match status" value="1"/>
</dbReference>
<dbReference type="CDD" id="cd06170">
    <property type="entry name" value="LuxR_C_like"/>
    <property type="match status" value="1"/>
</dbReference>
<evidence type="ECO:0000313" key="7">
    <source>
        <dbReference type="EMBL" id="CAA7193743.1"/>
    </source>
</evidence>
<evidence type="ECO:0000256" key="3">
    <source>
        <dbReference type="ARBA" id="ARBA00023163"/>
    </source>
</evidence>
<protein>
    <submittedName>
        <fullName evidence="7">Oxygen regulatory protein NreC</fullName>
    </submittedName>
</protein>
<evidence type="ECO:0000313" key="8">
    <source>
        <dbReference type="Proteomes" id="UP000445144"/>
    </source>
</evidence>
<evidence type="ECO:0000259" key="6">
    <source>
        <dbReference type="PROSITE" id="PS50110"/>
    </source>
</evidence>